<dbReference type="GeneID" id="28980080"/>
<evidence type="ECO:0000313" key="2">
    <source>
        <dbReference type="Proteomes" id="UP000053611"/>
    </source>
</evidence>
<dbReference type="EMBL" id="KQ087181">
    <property type="protein sequence ID" value="KLT45450.1"/>
    <property type="molecule type" value="Genomic_DNA"/>
</dbReference>
<gene>
    <name evidence="1" type="ORF">CC85DRAFT_135202</name>
</gene>
<reference evidence="1 2" key="1">
    <citation type="submission" date="2015-03" db="EMBL/GenBank/DDBJ databases">
        <title>Genomics and transcriptomics of the oil-accumulating basidiomycete yeast T. oleaginosus allow insights into substrate utilization and the diverse evolutionary trajectories of mating systems in fungi.</title>
        <authorList>
            <consortium name="DOE Joint Genome Institute"/>
            <person name="Kourist R."/>
            <person name="Kracht O."/>
            <person name="Bracharz F."/>
            <person name="Lipzen A."/>
            <person name="Nolan M."/>
            <person name="Ohm R."/>
            <person name="Grigoriev I."/>
            <person name="Sun S."/>
            <person name="Heitman J."/>
            <person name="Bruck T."/>
            <person name="Nowrousian M."/>
        </authorList>
    </citation>
    <scope>NUCLEOTIDE SEQUENCE [LARGE SCALE GENOMIC DNA]</scope>
    <source>
        <strain evidence="1 2">IBC0246</strain>
    </source>
</reference>
<accession>A0A0J0XWK9</accession>
<name>A0A0J0XWK9_9TREE</name>
<proteinExistence type="predicted"/>
<protein>
    <submittedName>
        <fullName evidence="1">Uncharacterized protein</fullName>
    </submittedName>
</protein>
<sequence>MPFQSGMTDRATLFRLATLSSHDAPDRALTTLVEYASRVQYMWWGVGRFFKLNHFPCGTLGVLACFMGLIAQQAGRAGRTWTWVGLAGASPLICRCMSHMARAV</sequence>
<organism evidence="1 2">
    <name type="scientific">Cutaneotrichosporon oleaginosum</name>
    <dbReference type="NCBI Taxonomy" id="879819"/>
    <lineage>
        <taxon>Eukaryota</taxon>
        <taxon>Fungi</taxon>
        <taxon>Dikarya</taxon>
        <taxon>Basidiomycota</taxon>
        <taxon>Agaricomycotina</taxon>
        <taxon>Tremellomycetes</taxon>
        <taxon>Trichosporonales</taxon>
        <taxon>Trichosporonaceae</taxon>
        <taxon>Cutaneotrichosporon</taxon>
    </lineage>
</organism>
<keyword evidence="2" id="KW-1185">Reference proteome</keyword>
<dbReference type="AlphaFoldDB" id="A0A0J0XWK9"/>
<dbReference type="Proteomes" id="UP000053611">
    <property type="component" value="Unassembled WGS sequence"/>
</dbReference>
<dbReference type="RefSeq" id="XP_018281941.1">
    <property type="nucleotide sequence ID" value="XM_018419477.1"/>
</dbReference>
<evidence type="ECO:0000313" key="1">
    <source>
        <dbReference type="EMBL" id="KLT45450.1"/>
    </source>
</evidence>